<evidence type="ECO:0000313" key="1">
    <source>
        <dbReference type="EMBL" id="KMQ96393.1"/>
    </source>
</evidence>
<keyword evidence="2" id="KW-1185">Reference proteome</keyword>
<organism evidence="1 2">
    <name type="scientific">Lasius niger</name>
    <name type="common">Black garden ant</name>
    <dbReference type="NCBI Taxonomy" id="67767"/>
    <lineage>
        <taxon>Eukaryota</taxon>
        <taxon>Metazoa</taxon>
        <taxon>Ecdysozoa</taxon>
        <taxon>Arthropoda</taxon>
        <taxon>Hexapoda</taxon>
        <taxon>Insecta</taxon>
        <taxon>Pterygota</taxon>
        <taxon>Neoptera</taxon>
        <taxon>Endopterygota</taxon>
        <taxon>Hymenoptera</taxon>
        <taxon>Apocrita</taxon>
        <taxon>Aculeata</taxon>
        <taxon>Formicoidea</taxon>
        <taxon>Formicidae</taxon>
        <taxon>Formicinae</taxon>
        <taxon>Lasius</taxon>
        <taxon>Lasius</taxon>
    </lineage>
</organism>
<name>A0A0J7L1C4_LASNI</name>
<accession>A0A0J7L1C4</accession>
<dbReference type="EMBL" id="LBMM01001394">
    <property type="protein sequence ID" value="KMQ96393.1"/>
    <property type="molecule type" value="Genomic_DNA"/>
</dbReference>
<dbReference type="PaxDb" id="67767-A0A0J7L1C4"/>
<gene>
    <name evidence="1" type="ORF">RF55_3319</name>
</gene>
<sequence length="90" mass="10149">MFVNHRSAFNIRDDPDGSRTAEKLRTKDPMCSFMYFVVPVIDPFIPTMGNGLDRSFTGDPIVYCLILFTNAKTALTERCLVPVGNDLFIN</sequence>
<evidence type="ECO:0000313" key="2">
    <source>
        <dbReference type="Proteomes" id="UP000036403"/>
    </source>
</evidence>
<reference evidence="1 2" key="1">
    <citation type="submission" date="2015-04" db="EMBL/GenBank/DDBJ databases">
        <title>Lasius niger genome sequencing.</title>
        <authorList>
            <person name="Konorov E.A."/>
            <person name="Nikitin M.A."/>
            <person name="Kirill M.V."/>
            <person name="Chang P."/>
        </authorList>
    </citation>
    <scope>NUCLEOTIDE SEQUENCE [LARGE SCALE GENOMIC DNA]</scope>
    <source>
        <tissue evidence="1">Whole</tissue>
    </source>
</reference>
<protein>
    <submittedName>
        <fullName evidence="1">Uncharacterized protein</fullName>
    </submittedName>
</protein>
<comment type="caution">
    <text evidence="1">The sequence shown here is derived from an EMBL/GenBank/DDBJ whole genome shotgun (WGS) entry which is preliminary data.</text>
</comment>
<dbReference type="AlphaFoldDB" id="A0A0J7L1C4"/>
<dbReference type="Proteomes" id="UP000036403">
    <property type="component" value="Unassembled WGS sequence"/>
</dbReference>
<proteinExistence type="predicted"/>